<feature type="compositionally biased region" description="Low complexity" evidence="4">
    <location>
        <begin position="145"/>
        <end position="160"/>
    </location>
</feature>
<dbReference type="Gene3D" id="3.90.550.10">
    <property type="entry name" value="Spore Coat Polysaccharide Biosynthesis Protein SpsA, Chain A"/>
    <property type="match status" value="1"/>
</dbReference>
<accession>A0A8T3CRH0</accession>
<dbReference type="GO" id="GO:0085029">
    <property type="term" value="P:extracellular matrix assembly"/>
    <property type="evidence" value="ECO:0007669"/>
    <property type="project" value="TreeGrafter"/>
</dbReference>
<comment type="caution">
    <text evidence="7">The sequence shown here is derived from an EMBL/GenBank/DDBJ whole genome shotgun (WGS) entry which is preliminary data.</text>
</comment>
<dbReference type="OrthoDB" id="9876900at2759"/>
<organism evidence="7 8">
    <name type="scientific">Albula goreensis</name>
    <dbReference type="NCBI Taxonomy" id="1534307"/>
    <lineage>
        <taxon>Eukaryota</taxon>
        <taxon>Metazoa</taxon>
        <taxon>Chordata</taxon>
        <taxon>Craniata</taxon>
        <taxon>Vertebrata</taxon>
        <taxon>Euteleostomi</taxon>
        <taxon>Actinopterygii</taxon>
        <taxon>Neopterygii</taxon>
        <taxon>Teleostei</taxon>
        <taxon>Albuliformes</taxon>
        <taxon>Albulidae</taxon>
        <taxon>Albula</taxon>
    </lineage>
</organism>
<dbReference type="InterPro" id="IPR001173">
    <property type="entry name" value="Glyco_trans_2-like"/>
</dbReference>
<dbReference type="GO" id="GO:0005886">
    <property type="term" value="C:plasma membrane"/>
    <property type="evidence" value="ECO:0007669"/>
    <property type="project" value="UniProtKB-SubCell"/>
</dbReference>
<dbReference type="GO" id="GO:0030213">
    <property type="term" value="P:hyaluronan biosynthetic process"/>
    <property type="evidence" value="ECO:0007669"/>
    <property type="project" value="TreeGrafter"/>
</dbReference>
<evidence type="ECO:0000313" key="7">
    <source>
        <dbReference type="EMBL" id="KAI1886327.1"/>
    </source>
</evidence>
<dbReference type="Pfam" id="PF00535">
    <property type="entry name" value="Glycos_transf_2"/>
    <property type="match status" value="1"/>
</dbReference>
<feature type="domain" description="Glycosyltransferase 2-like" evidence="6">
    <location>
        <begin position="92"/>
        <end position="141"/>
    </location>
</feature>
<evidence type="ECO:0000256" key="2">
    <source>
        <dbReference type="ARBA" id="ARBA00006782"/>
    </source>
</evidence>
<dbReference type="SUPFAM" id="SSF53448">
    <property type="entry name" value="Nucleotide-diphospho-sugar transferases"/>
    <property type="match status" value="1"/>
</dbReference>
<dbReference type="PANTHER" id="PTHR22913">
    <property type="entry name" value="HYALURONAN SYNTHASE"/>
    <property type="match status" value="1"/>
</dbReference>
<proteinExistence type="inferred from homology"/>
<dbReference type="PANTHER" id="PTHR22913:SF4">
    <property type="entry name" value="HYALURONAN SYNTHASE 1"/>
    <property type="match status" value="1"/>
</dbReference>
<evidence type="ECO:0000256" key="4">
    <source>
        <dbReference type="SAM" id="MobiDB-lite"/>
    </source>
</evidence>
<evidence type="ECO:0000256" key="5">
    <source>
        <dbReference type="SAM" id="Phobius"/>
    </source>
</evidence>
<dbReference type="InterPro" id="IPR029044">
    <property type="entry name" value="Nucleotide-diphossugar_trans"/>
</dbReference>
<dbReference type="GO" id="GO:0050501">
    <property type="term" value="F:hyaluronan synthase activity"/>
    <property type="evidence" value="ECO:0007669"/>
    <property type="project" value="TreeGrafter"/>
</dbReference>
<keyword evidence="5" id="KW-0812">Transmembrane</keyword>
<feature type="region of interest" description="Disordered" evidence="4">
    <location>
        <begin position="145"/>
        <end position="193"/>
    </location>
</feature>
<dbReference type="EMBL" id="JAERUA010000020">
    <property type="protein sequence ID" value="KAI1886327.1"/>
    <property type="molecule type" value="Genomic_DNA"/>
</dbReference>
<evidence type="ECO:0000256" key="1">
    <source>
        <dbReference type="ARBA" id="ARBA00004370"/>
    </source>
</evidence>
<comment type="subcellular location">
    <subcellularLocation>
        <location evidence="1">Membrane</location>
    </subcellularLocation>
</comment>
<keyword evidence="3 5" id="KW-0472">Membrane</keyword>
<name>A0A8T3CRH0_9TELE</name>
<evidence type="ECO:0000313" key="8">
    <source>
        <dbReference type="Proteomes" id="UP000829720"/>
    </source>
</evidence>
<evidence type="ECO:0000259" key="6">
    <source>
        <dbReference type="Pfam" id="PF00535"/>
    </source>
</evidence>
<gene>
    <name evidence="7" type="ORF">AGOR_G00212860</name>
</gene>
<reference evidence="7" key="1">
    <citation type="submission" date="2021-01" db="EMBL/GenBank/DDBJ databases">
        <authorList>
            <person name="Zahm M."/>
            <person name="Roques C."/>
            <person name="Cabau C."/>
            <person name="Klopp C."/>
            <person name="Donnadieu C."/>
            <person name="Jouanno E."/>
            <person name="Lampietro C."/>
            <person name="Louis A."/>
            <person name="Herpin A."/>
            <person name="Echchiki A."/>
            <person name="Berthelot C."/>
            <person name="Parey E."/>
            <person name="Roest-Crollius H."/>
            <person name="Braasch I."/>
            <person name="Postlethwait J."/>
            <person name="Bobe J."/>
            <person name="Montfort J."/>
            <person name="Bouchez O."/>
            <person name="Begum T."/>
            <person name="Mejri S."/>
            <person name="Adams A."/>
            <person name="Chen W.-J."/>
            <person name="Guiguen Y."/>
        </authorList>
    </citation>
    <scope>NUCLEOTIDE SEQUENCE</scope>
    <source>
        <tissue evidence="7">Blood</tissue>
    </source>
</reference>
<sequence>MDLKPVLRKIGTVSRAVFTILFALVVLGVMVWAYVKGFTLSSSRFSIISFGFYGLILAIHVLLQSLFAFVEHRRMQSRREPCSYTKSIGLTISAYQEDPAYLRECLDSVRALQYPPDLLRIIMVVDGNTDEDVYMMEMFREVLQTRTPGSSDGSTTTTRGTRGHRENRRRTTRPGTRRWGWDRRTPRGGRWKS</sequence>
<keyword evidence="5" id="KW-1133">Transmembrane helix</keyword>
<dbReference type="Proteomes" id="UP000829720">
    <property type="component" value="Unassembled WGS sequence"/>
</dbReference>
<dbReference type="AlphaFoldDB" id="A0A8T3CRH0"/>
<keyword evidence="8" id="KW-1185">Reference proteome</keyword>
<evidence type="ECO:0000256" key="3">
    <source>
        <dbReference type="ARBA" id="ARBA00023136"/>
    </source>
</evidence>
<feature type="transmembrane region" description="Helical" evidence="5">
    <location>
        <begin position="12"/>
        <end position="35"/>
    </location>
</feature>
<feature type="compositionally biased region" description="Basic residues" evidence="4">
    <location>
        <begin position="161"/>
        <end position="176"/>
    </location>
</feature>
<protein>
    <recommendedName>
        <fullName evidence="6">Glycosyltransferase 2-like domain-containing protein</fullName>
    </recommendedName>
</protein>
<comment type="similarity">
    <text evidence="2">Belongs to the NodC/HAS family.</text>
</comment>
<feature type="transmembrane region" description="Helical" evidence="5">
    <location>
        <begin position="47"/>
        <end position="70"/>
    </location>
</feature>